<accession>A0A8H6JEL4</accession>
<evidence type="ECO:0000256" key="1">
    <source>
        <dbReference type="SAM" id="MobiDB-lite"/>
    </source>
</evidence>
<reference evidence="2" key="1">
    <citation type="journal article" date="2020" name="Phytopathology">
        <title>Genome Sequence Resources of Colletotrichum truncatum, C. plurivorum, C. musicola, and C. sojae: Four Species Pathogenic to Soybean (Glycine max).</title>
        <authorList>
            <person name="Rogerio F."/>
            <person name="Boufleur T.R."/>
            <person name="Ciampi-Guillardi M."/>
            <person name="Sukno S.A."/>
            <person name="Thon M.R."/>
            <person name="Massola Junior N.S."/>
            <person name="Baroncelli R."/>
        </authorList>
    </citation>
    <scope>NUCLEOTIDE SEQUENCE</scope>
    <source>
        <strain evidence="2">LFN0074</strain>
    </source>
</reference>
<feature type="region of interest" description="Disordered" evidence="1">
    <location>
        <begin position="68"/>
        <end position="90"/>
    </location>
</feature>
<dbReference type="EMBL" id="WIGM01000811">
    <property type="protein sequence ID" value="KAF6811679.1"/>
    <property type="molecule type" value="Genomic_DNA"/>
</dbReference>
<dbReference type="OrthoDB" id="3904217at2759"/>
<evidence type="ECO:0000313" key="2">
    <source>
        <dbReference type="EMBL" id="KAF6811679.1"/>
    </source>
</evidence>
<keyword evidence="3" id="KW-1185">Reference proteome</keyword>
<feature type="compositionally biased region" description="Polar residues" evidence="1">
    <location>
        <begin position="77"/>
        <end position="87"/>
    </location>
</feature>
<proteinExistence type="predicted"/>
<dbReference type="Proteomes" id="UP000639643">
    <property type="component" value="Unassembled WGS sequence"/>
</dbReference>
<sequence>MGKDCKKSPAKVALKCFVGAWGFINSTLVNTTSNEIITQDWAYPVPSGMSLFTPNGYTALLVTANDTTRPDLRPQGLDQSNPSSSPDSEWAKIGKYSVAGAGPFRLSNVTGEKGPEGPQGVNSGSFLTSTLPARLGPFEFTFKFYDDCEVWNLHQDVGGGLQRVAWYERLPDQEEDY</sequence>
<protein>
    <recommendedName>
        <fullName evidence="4">Lipocalin-like domain-containing protein</fullName>
    </recommendedName>
</protein>
<name>A0A8H6JEL4_9PEZI</name>
<comment type="caution">
    <text evidence="2">The sequence shown here is derived from an EMBL/GenBank/DDBJ whole genome shotgun (WGS) entry which is preliminary data.</text>
</comment>
<evidence type="ECO:0000313" key="3">
    <source>
        <dbReference type="Proteomes" id="UP000639643"/>
    </source>
</evidence>
<gene>
    <name evidence="2" type="ORF">CMUS01_13213</name>
</gene>
<dbReference type="AlphaFoldDB" id="A0A8H6JEL4"/>
<evidence type="ECO:0008006" key="4">
    <source>
        <dbReference type="Google" id="ProtNLM"/>
    </source>
</evidence>
<organism evidence="2 3">
    <name type="scientific">Colletotrichum musicola</name>
    <dbReference type="NCBI Taxonomy" id="2175873"/>
    <lineage>
        <taxon>Eukaryota</taxon>
        <taxon>Fungi</taxon>
        <taxon>Dikarya</taxon>
        <taxon>Ascomycota</taxon>
        <taxon>Pezizomycotina</taxon>
        <taxon>Sordariomycetes</taxon>
        <taxon>Hypocreomycetidae</taxon>
        <taxon>Glomerellales</taxon>
        <taxon>Glomerellaceae</taxon>
        <taxon>Colletotrichum</taxon>
        <taxon>Colletotrichum orchidearum species complex</taxon>
    </lineage>
</organism>